<feature type="transmembrane region" description="Helical" evidence="1">
    <location>
        <begin position="79"/>
        <end position="101"/>
    </location>
</feature>
<dbReference type="KEGG" id="maqe:RJ40_08270"/>
<evidence type="ECO:0008006" key="4">
    <source>
        <dbReference type="Google" id="ProtNLM"/>
    </source>
</evidence>
<dbReference type="Proteomes" id="UP001042704">
    <property type="component" value="Chromosome"/>
</dbReference>
<feature type="transmembrane region" description="Helical" evidence="1">
    <location>
        <begin position="113"/>
        <end position="137"/>
    </location>
</feature>
<proteinExistence type="predicted"/>
<keyword evidence="1" id="KW-1133">Transmembrane helix</keyword>
<evidence type="ECO:0000256" key="1">
    <source>
        <dbReference type="SAM" id="Phobius"/>
    </source>
</evidence>
<keyword evidence="1" id="KW-0472">Membrane</keyword>
<dbReference type="RefSeq" id="WP_265580396.1">
    <property type="nucleotide sequence ID" value="NZ_CP036172.1"/>
</dbReference>
<keyword evidence="1" id="KW-0812">Transmembrane</keyword>
<sequence length="142" mass="14512">MEIRRSATKTAKAFLQIIPMIAGVLLLVSLITTAVPQEAYAALFTGHPVLDPLVGAAAGSVAAGNPVTSYVIGGELLRVGVSLTAVTAFIIAWVSVGLVSLPAEMEVMGRRFALARNGISFLCAVLMAALVVLVLAVPGGTP</sequence>
<dbReference type="GeneID" id="76424353"/>
<protein>
    <recommendedName>
        <fullName evidence="4">Permease</fullName>
    </recommendedName>
</protein>
<evidence type="ECO:0000313" key="2">
    <source>
        <dbReference type="EMBL" id="QSZ67500.1"/>
    </source>
</evidence>
<name>A0A8A3S764_9EURY</name>
<dbReference type="EMBL" id="CP036172">
    <property type="protein sequence ID" value="QSZ67500.1"/>
    <property type="molecule type" value="Genomic_DNA"/>
</dbReference>
<organism evidence="2 3">
    <name type="scientific">Methanofollis aquaemaris</name>
    <dbReference type="NCBI Taxonomy" id="126734"/>
    <lineage>
        <taxon>Archaea</taxon>
        <taxon>Methanobacteriati</taxon>
        <taxon>Methanobacteriota</taxon>
        <taxon>Stenosarchaea group</taxon>
        <taxon>Methanomicrobia</taxon>
        <taxon>Methanomicrobiales</taxon>
        <taxon>Methanomicrobiaceae</taxon>
        <taxon>Methanofollis</taxon>
    </lineage>
</organism>
<gene>
    <name evidence="2" type="ORF">RJ40_08270</name>
</gene>
<dbReference type="AlphaFoldDB" id="A0A8A3S764"/>
<reference evidence="2" key="1">
    <citation type="journal article" date="2001" name="Int. J. Syst. Evol. Microbiol.">
        <title>Methanofollis aquaemaris sp. nov., a methanogen isolated from an aquaculture fish pond.</title>
        <authorList>
            <person name="Lai M.C."/>
            <person name="Chen S.C."/>
        </authorList>
    </citation>
    <scope>NUCLEOTIDE SEQUENCE</scope>
    <source>
        <strain evidence="2">N2F9704</strain>
    </source>
</reference>
<keyword evidence="3" id="KW-1185">Reference proteome</keyword>
<evidence type="ECO:0000313" key="3">
    <source>
        <dbReference type="Proteomes" id="UP001042704"/>
    </source>
</evidence>
<reference evidence="2" key="2">
    <citation type="submission" date="2019-02" db="EMBL/GenBank/DDBJ databases">
        <authorList>
            <person name="Chen S.-C."/>
            <person name="Chien H.-H."/>
            <person name="Lai M.-C."/>
        </authorList>
    </citation>
    <scope>NUCLEOTIDE SEQUENCE</scope>
    <source>
        <strain evidence="2">N2F9704</strain>
    </source>
</reference>
<accession>A0A8A3S764</accession>